<proteinExistence type="predicted"/>
<sequence length="325" mass="36141">MEASALLRNYPAIRTNAPEELQDWLRPIFSVRSIDMPEGGKAFQSVLNHCELPSIALTYARYGSPLQAQLSQNDYFVQGFPISGSGEVRWNRHSLLVEELGGGIAGGPGSEGMFVYGPTFAHLILKMSPAVLARKLSAMIGKPVDPPLQLTGRPNANSRFAAAQLRLLRFLVGELDRDEDMLPANVIAETEQAVIVAYLMANEHNYSKWLEGTPRAAAPWQVRRAVDYIEQNWDQSITVEALAEAAETTARSLFYLFHRTHGISPMAYVGRVRLRYARAMLSNPTPEMNVTSVGFSCGFSNLGHFARKYYQAFGEHPSDTLKSYR</sequence>
<dbReference type="SMART" id="SM00342">
    <property type="entry name" value="HTH_ARAC"/>
    <property type="match status" value="1"/>
</dbReference>
<evidence type="ECO:0000259" key="4">
    <source>
        <dbReference type="PROSITE" id="PS01124"/>
    </source>
</evidence>
<organism evidence="5 6">
    <name type="scientific">Edaphosphingomonas haloaromaticamans</name>
    <dbReference type="NCBI Taxonomy" id="653954"/>
    <lineage>
        <taxon>Bacteria</taxon>
        <taxon>Pseudomonadati</taxon>
        <taxon>Pseudomonadota</taxon>
        <taxon>Alphaproteobacteria</taxon>
        <taxon>Sphingomonadales</taxon>
        <taxon>Rhizorhabdaceae</taxon>
        <taxon>Edaphosphingomonas</taxon>
    </lineage>
</organism>
<name>A0A1S1HFK6_9SPHN</name>
<comment type="caution">
    <text evidence="5">The sequence shown here is derived from an EMBL/GenBank/DDBJ whole genome shotgun (WGS) entry which is preliminary data.</text>
</comment>
<keyword evidence="3" id="KW-0804">Transcription</keyword>
<dbReference type="Gene3D" id="1.10.10.60">
    <property type="entry name" value="Homeodomain-like"/>
    <property type="match status" value="1"/>
</dbReference>
<gene>
    <name evidence="5" type="primary">rhaS_2</name>
    <name evidence="5" type="ORF">BHE75_02601</name>
</gene>
<dbReference type="OrthoDB" id="9802263at2"/>
<evidence type="ECO:0000256" key="2">
    <source>
        <dbReference type="ARBA" id="ARBA00023125"/>
    </source>
</evidence>
<dbReference type="PANTHER" id="PTHR46796:SF6">
    <property type="entry name" value="ARAC SUBFAMILY"/>
    <property type="match status" value="1"/>
</dbReference>
<protein>
    <submittedName>
        <fullName evidence="5">HTH-type transcriptional activator RhaS</fullName>
    </submittedName>
</protein>
<dbReference type="InterPro" id="IPR018060">
    <property type="entry name" value="HTH_AraC"/>
</dbReference>
<reference evidence="5 6" key="1">
    <citation type="submission" date="2016-09" db="EMBL/GenBank/DDBJ databases">
        <title>Metabolic pathway, cell adaptation mechanisms and a novel monoxygenase revealed through proteogenomic-transcription analysis of a Sphingomonas haloaromaticamans strain degrading the fungicide ortho-phenylphenol.</title>
        <authorList>
            <person name="Perruchon C."/>
            <person name="Papadopoulou E.S."/>
            <person name="Rousidou C."/>
            <person name="Vasileiadis S."/>
            <person name="Tanou G."/>
            <person name="Amoutzias G."/>
            <person name="Molassiotis A."/>
            <person name="Karpouzas D.G."/>
        </authorList>
    </citation>
    <scope>NUCLEOTIDE SEQUENCE [LARGE SCALE GENOMIC DNA]</scope>
    <source>
        <strain evidence="5 6">P3</strain>
    </source>
</reference>
<feature type="domain" description="HTH araC/xylS-type" evidence="4">
    <location>
        <begin position="223"/>
        <end position="323"/>
    </location>
</feature>
<keyword evidence="1" id="KW-0805">Transcription regulation</keyword>
<dbReference type="Pfam" id="PF12833">
    <property type="entry name" value="HTH_18"/>
    <property type="match status" value="1"/>
</dbReference>
<dbReference type="InterPro" id="IPR009057">
    <property type="entry name" value="Homeodomain-like_sf"/>
</dbReference>
<dbReference type="PANTHER" id="PTHR46796">
    <property type="entry name" value="HTH-TYPE TRANSCRIPTIONAL ACTIVATOR RHAS-RELATED"/>
    <property type="match status" value="1"/>
</dbReference>
<dbReference type="SUPFAM" id="SSF46689">
    <property type="entry name" value="Homeodomain-like"/>
    <property type="match status" value="2"/>
</dbReference>
<dbReference type="EMBL" id="MIPT01000001">
    <property type="protein sequence ID" value="OHT20602.1"/>
    <property type="molecule type" value="Genomic_DNA"/>
</dbReference>
<dbReference type="InterPro" id="IPR050204">
    <property type="entry name" value="AraC_XylS_family_regulators"/>
</dbReference>
<evidence type="ECO:0000256" key="1">
    <source>
        <dbReference type="ARBA" id="ARBA00023015"/>
    </source>
</evidence>
<evidence type="ECO:0000256" key="3">
    <source>
        <dbReference type="ARBA" id="ARBA00023163"/>
    </source>
</evidence>
<dbReference type="InterPro" id="IPR035418">
    <property type="entry name" value="AraC-bd_2"/>
</dbReference>
<dbReference type="GO" id="GO:0043565">
    <property type="term" value="F:sequence-specific DNA binding"/>
    <property type="evidence" value="ECO:0007669"/>
    <property type="project" value="InterPro"/>
</dbReference>
<keyword evidence="6" id="KW-1185">Reference proteome</keyword>
<accession>A0A1S1HFK6</accession>
<dbReference type="RefSeq" id="WP_070934093.1">
    <property type="nucleotide sequence ID" value="NZ_MIPT01000001.1"/>
</dbReference>
<dbReference type="PROSITE" id="PS01124">
    <property type="entry name" value="HTH_ARAC_FAMILY_2"/>
    <property type="match status" value="1"/>
</dbReference>
<dbReference type="AlphaFoldDB" id="A0A1S1HFK6"/>
<dbReference type="GO" id="GO:0003700">
    <property type="term" value="F:DNA-binding transcription factor activity"/>
    <property type="evidence" value="ECO:0007669"/>
    <property type="project" value="InterPro"/>
</dbReference>
<keyword evidence="2" id="KW-0238">DNA-binding</keyword>
<evidence type="ECO:0000313" key="6">
    <source>
        <dbReference type="Proteomes" id="UP000179467"/>
    </source>
</evidence>
<dbReference type="Proteomes" id="UP000179467">
    <property type="component" value="Unassembled WGS sequence"/>
</dbReference>
<dbReference type="Pfam" id="PF14525">
    <property type="entry name" value="AraC_binding_2"/>
    <property type="match status" value="1"/>
</dbReference>
<evidence type="ECO:0000313" key="5">
    <source>
        <dbReference type="EMBL" id="OHT20602.1"/>
    </source>
</evidence>